<comment type="subcellular location">
    <subcellularLocation>
        <location evidence="1 7">Cell membrane</location>
        <topology evidence="1 7">Multi-pass membrane protein</topology>
    </subcellularLocation>
</comment>
<organism evidence="9 10">
    <name type="scientific">Paenibacillus pini JCM 16418</name>
    <dbReference type="NCBI Taxonomy" id="1236976"/>
    <lineage>
        <taxon>Bacteria</taxon>
        <taxon>Bacillati</taxon>
        <taxon>Bacillota</taxon>
        <taxon>Bacilli</taxon>
        <taxon>Bacillales</taxon>
        <taxon>Paenibacillaceae</taxon>
        <taxon>Paenibacillus</taxon>
    </lineage>
</organism>
<dbReference type="RefSeq" id="WP_242403837.1">
    <property type="nucleotide sequence ID" value="NZ_BAVZ01000008.1"/>
</dbReference>
<dbReference type="GO" id="GO:0005886">
    <property type="term" value="C:plasma membrane"/>
    <property type="evidence" value="ECO:0007669"/>
    <property type="project" value="UniProtKB-SubCell"/>
</dbReference>
<evidence type="ECO:0000256" key="1">
    <source>
        <dbReference type="ARBA" id="ARBA00004651"/>
    </source>
</evidence>
<comment type="caution">
    <text evidence="9">The sequence shown here is derived from an EMBL/GenBank/DDBJ whole genome shotgun (WGS) entry which is preliminary data.</text>
</comment>
<evidence type="ECO:0000256" key="6">
    <source>
        <dbReference type="ARBA" id="ARBA00023136"/>
    </source>
</evidence>
<keyword evidence="6 7" id="KW-0472">Membrane</keyword>
<dbReference type="EMBL" id="BAVZ01000008">
    <property type="protein sequence ID" value="GAF08866.1"/>
    <property type="molecule type" value="Genomic_DNA"/>
</dbReference>
<feature type="transmembrane region" description="Helical" evidence="7">
    <location>
        <begin position="66"/>
        <end position="87"/>
    </location>
</feature>
<dbReference type="Pfam" id="PF00528">
    <property type="entry name" value="BPD_transp_1"/>
    <property type="match status" value="1"/>
</dbReference>
<reference evidence="9 10" key="1">
    <citation type="journal article" date="2014" name="Genome Announc.">
        <title>Draft Genome Sequence of Paenibacillus pini JCM 16418T, Isolated from the Rhizosphere of Pine Tree.</title>
        <authorList>
            <person name="Yuki M."/>
            <person name="Oshima K."/>
            <person name="Suda W."/>
            <person name="Oshida Y."/>
            <person name="Kitamura K."/>
            <person name="Iida Y."/>
            <person name="Hattori M."/>
            <person name="Ohkuma M."/>
        </authorList>
    </citation>
    <scope>NUCLEOTIDE SEQUENCE [LARGE SCALE GENOMIC DNA]</scope>
    <source>
        <strain evidence="9 10">JCM 16418</strain>
    </source>
</reference>
<proteinExistence type="inferred from homology"/>
<evidence type="ECO:0000313" key="9">
    <source>
        <dbReference type="EMBL" id="GAF08866.1"/>
    </source>
</evidence>
<dbReference type="GO" id="GO:0042918">
    <property type="term" value="P:alkanesulfonate transmembrane transport"/>
    <property type="evidence" value="ECO:0007669"/>
    <property type="project" value="UniProtKB-ARBA"/>
</dbReference>
<evidence type="ECO:0000256" key="7">
    <source>
        <dbReference type="RuleBase" id="RU363032"/>
    </source>
</evidence>
<evidence type="ECO:0000259" key="8">
    <source>
        <dbReference type="PROSITE" id="PS50928"/>
    </source>
</evidence>
<dbReference type="InterPro" id="IPR035906">
    <property type="entry name" value="MetI-like_sf"/>
</dbReference>
<name>W7YW52_9BACL</name>
<dbReference type="FunFam" id="1.10.3720.10:FF:000003">
    <property type="entry name" value="Aliphatic sulfonate ABC transporter permease"/>
    <property type="match status" value="1"/>
</dbReference>
<dbReference type="InterPro" id="IPR000515">
    <property type="entry name" value="MetI-like"/>
</dbReference>
<dbReference type="AlphaFoldDB" id="W7YW52"/>
<dbReference type="PANTHER" id="PTHR30151">
    <property type="entry name" value="ALKANE SULFONATE ABC TRANSPORTER-RELATED, MEMBRANE SUBUNIT"/>
    <property type="match status" value="1"/>
</dbReference>
<keyword evidence="2 7" id="KW-0813">Transport</keyword>
<evidence type="ECO:0000256" key="3">
    <source>
        <dbReference type="ARBA" id="ARBA00022475"/>
    </source>
</evidence>
<keyword evidence="3" id="KW-1003">Cell membrane</keyword>
<keyword evidence="4 7" id="KW-0812">Transmembrane</keyword>
<dbReference type="CDD" id="cd06261">
    <property type="entry name" value="TM_PBP2"/>
    <property type="match status" value="1"/>
</dbReference>
<dbReference type="Gene3D" id="1.10.3720.10">
    <property type="entry name" value="MetI-like"/>
    <property type="match status" value="1"/>
</dbReference>
<comment type="similarity">
    <text evidence="7">Belongs to the binding-protein-dependent transport system permease family.</text>
</comment>
<evidence type="ECO:0000256" key="2">
    <source>
        <dbReference type="ARBA" id="ARBA00022448"/>
    </source>
</evidence>
<dbReference type="PANTHER" id="PTHR30151:SF38">
    <property type="entry name" value="ALIPHATIC SULFONATES TRANSPORT PERMEASE PROTEIN SSUC-RELATED"/>
    <property type="match status" value="1"/>
</dbReference>
<protein>
    <submittedName>
        <fullName evidence="9">Alkanesulfonates transport system permease protein</fullName>
    </submittedName>
</protein>
<evidence type="ECO:0000256" key="4">
    <source>
        <dbReference type="ARBA" id="ARBA00022692"/>
    </source>
</evidence>
<evidence type="ECO:0000256" key="5">
    <source>
        <dbReference type="ARBA" id="ARBA00022989"/>
    </source>
</evidence>
<dbReference type="PROSITE" id="PS50928">
    <property type="entry name" value="ABC_TM1"/>
    <property type="match status" value="1"/>
</dbReference>
<feature type="transmembrane region" description="Helical" evidence="7">
    <location>
        <begin position="12"/>
        <end position="31"/>
    </location>
</feature>
<accession>W7YW52</accession>
<keyword evidence="5 7" id="KW-1133">Transmembrane helix</keyword>
<feature type="transmembrane region" description="Helical" evidence="7">
    <location>
        <begin position="221"/>
        <end position="242"/>
    </location>
</feature>
<gene>
    <name evidence="9" type="ORF">JCM16418_2975</name>
</gene>
<dbReference type="STRING" id="1236976.JCM16418_2975"/>
<feature type="transmembrane region" description="Helical" evidence="7">
    <location>
        <begin position="99"/>
        <end position="119"/>
    </location>
</feature>
<dbReference type="eggNOG" id="COG0600">
    <property type="taxonomic scope" value="Bacteria"/>
</dbReference>
<feature type="domain" description="ABC transmembrane type-1" evidence="8">
    <location>
        <begin position="59"/>
        <end position="239"/>
    </location>
</feature>
<feature type="transmembrane region" description="Helical" evidence="7">
    <location>
        <begin position="125"/>
        <end position="144"/>
    </location>
</feature>
<keyword evidence="10" id="KW-1185">Reference proteome</keyword>
<dbReference type="SUPFAM" id="SSF161098">
    <property type="entry name" value="MetI-like"/>
    <property type="match status" value="1"/>
</dbReference>
<sequence length="255" mass="28217">MLLRLPRPLHGLIVPLIIIVIWQVIGSLHVLSPTVLPSPWDIGRQFVNLGLSGELFEHLGISMYRAALGFLLGGTTGLLIGLSTGLAKMVERTLDPSLQMLRTIPLLALIPLFILWFGVGEFSKVLMIALGAFFPVFVNTFLGIRNVDQKLYEVSSILQYSKWQQLTRLIIPAALPNILLGIRLSIGASWLVLVVAEMMATSSGIGYMIQDARAYSNTDIVFVGIIIFAIVGKCSDTIVRILEGKWLRWRDTYKG</sequence>
<evidence type="ECO:0000313" key="10">
    <source>
        <dbReference type="Proteomes" id="UP000019364"/>
    </source>
</evidence>
<dbReference type="Proteomes" id="UP000019364">
    <property type="component" value="Unassembled WGS sequence"/>
</dbReference>